<dbReference type="EMBL" id="WAAF01009383">
    <property type="protein sequence ID" value="NXX44036.1"/>
    <property type="molecule type" value="Genomic_DNA"/>
</dbReference>
<dbReference type="Proteomes" id="UP000627253">
    <property type="component" value="Unassembled WGS sequence"/>
</dbReference>
<name>A0A852IKJ7_9PICI</name>
<dbReference type="AlphaFoldDB" id="A0A852IKJ7"/>
<organism evidence="2 3">
    <name type="scientific">Tricholaema leucomelas</name>
    <name type="common">pied barbet</name>
    <dbReference type="NCBI Taxonomy" id="240729"/>
    <lineage>
        <taxon>Eukaryota</taxon>
        <taxon>Metazoa</taxon>
        <taxon>Chordata</taxon>
        <taxon>Craniata</taxon>
        <taxon>Vertebrata</taxon>
        <taxon>Euteleostomi</taxon>
        <taxon>Archelosauria</taxon>
        <taxon>Archosauria</taxon>
        <taxon>Dinosauria</taxon>
        <taxon>Saurischia</taxon>
        <taxon>Theropoda</taxon>
        <taxon>Coelurosauria</taxon>
        <taxon>Aves</taxon>
        <taxon>Neognathae</taxon>
        <taxon>Neoaves</taxon>
        <taxon>Telluraves</taxon>
        <taxon>Coraciimorphae</taxon>
        <taxon>Piciformes</taxon>
        <taxon>Lybiidae</taxon>
        <taxon>Tricholaema lacrymosa</taxon>
    </lineage>
</organism>
<feature type="non-terminal residue" evidence="2">
    <location>
        <position position="506"/>
    </location>
</feature>
<proteinExistence type="predicted"/>
<feature type="region of interest" description="Disordered" evidence="1">
    <location>
        <begin position="344"/>
        <end position="366"/>
    </location>
</feature>
<feature type="non-terminal residue" evidence="2">
    <location>
        <position position="1"/>
    </location>
</feature>
<sequence>HDSRGVSEVCVGEVELNWDGYVKIPCSVQRNKKDLQGNSSDGTAQTSCERKERASEGQDLSSVSITMSWGEVAERQGCLPQEKPFAYKSPRRHSRDRSADVVDYIVKELQGISRIQTEIAELRQHLTLIKGSVDEVSSCVDTVLSEIEGLQGGSSGKTLGTHAQKPIREVHKEEPVLYFYGIPEKDGENTVELICSFLSEYHCFNGIQCSKYIKDAYRSDTGTGKPLTPRPAVVKLVNSEQRDFILQKSILLQSSGVRIATSEDQKQQNGQRGHKTDPVSLQSDFKSNHCNSVSPDAAQKTAATGPLQIESHQVKYKSTSRKTQCTEERLDSVQKTNLTKKNDLIPETGKDAKTISSSEQPADDSDIQQALCEPLQNPQVTNLAKPGHGNYCHLAGSLDHARQMCASSNGSEPRLDIESVTENCSSLLDKNERVATEETEIDCDTPCKFTSVEKVDTQREDVSSGMTTISYDRTTDEMAYSSDSLKDMIQMDLNDQDPTDQVFRDV</sequence>
<feature type="region of interest" description="Disordered" evidence="1">
    <location>
        <begin position="261"/>
        <end position="306"/>
    </location>
</feature>
<feature type="region of interest" description="Disordered" evidence="1">
    <location>
        <begin position="32"/>
        <end position="61"/>
    </location>
</feature>
<accession>A0A852IKJ7</accession>
<evidence type="ECO:0000313" key="3">
    <source>
        <dbReference type="Proteomes" id="UP000627253"/>
    </source>
</evidence>
<feature type="compositionally biased region" description="Basic and acidic residues" evidence="1">
    <location>
        <begin position="344"/>
        <end position="353"/>
    </location>
</feature>
<evidence type="ECO:0000256" key="1">
    <source>
        <dbReference type="SAM" id="MobiDB-lite"/>
    </source>
</evidence>
<protein>
    <submittedName>
        <fullName evidence="2">UN13C protein</fullName>
    </submittedName>
</protein>
<dbReference type="OrthoDB" id="10053234at2759"/>
<feature type="compositionally biased region" description="Polar residues" evidence="1">
    <location>
        <begin position="36"/>
        <end position="47"/>
    </location>
</feature>
<comment type="caution">
    <text evidence="2">The sequence shown here is derived from an EMBL/GenBank/DDBJ whole genome shotgun (WGS) entry which is preliminary data.</text>
</comment>
<reference evidence="2" key="1">
    <citation type="submission" date="2020-02" db="EMBL/GenBank/DDBJ databases">
        <title>Bird 10,000 Genomes (B10K) Project - Family phase.</title>
        <authorList>
            <person name="Zhang G."/>
        </authorList>
    </citation>
    <scope>NUCLEOTIDE SEQUENCE</scope>
    <source>
        <strain evidence="2">B10K-DU-002-37</strain>
        <tissue evidence="2">Muscle</tissue>
    </source>
</reference>
<evidence type="ECO:0000313" key="2">
    <source>
        <dbReference type="EMBL" id="NXX44036.1"/>
    </source>
</evidence>
<keyword evidence="3" id="KW-1185">Reference proteome</keyword>
<feature type="compositionally biased region" description="Polar residues" evidence="1">
    <location>
        <begin position="279"/>
        <end position="294"/>
    </location>
</feature>
<gene>
    <name evidence="2" type="primary">Unc13c_0</name>
    <name evidence="2" type="ORF">TRILEU_R15110</name>
</gene>